<reference evidence="3 4" key="1">
    <citation type="submission" date="2024-11" db="EMBL/GenBank/DDBJ databases">
        <title>Chromosome-level genome assembly of Eucalyptus globulus Labill. provides insights into its genome evolution.</title>
        <authorList>
            <person name="Li X."/>
        </authorList>
    </citation>
    <scope>NUCLEOTIDE SEQUENCE [LARGE SCALE GENOMIC DNA]</scope>
    <source>
        <strain evidence="3">CL2024</strain>
        <tissue evidence="3">Fresh tender leaves</tissue>
    </source>
</reference>
<accession>A0ABD3IMH4</accession>
<feature type="domain" description="UspA" evidence="2">
    <location>
        <begin position="84"/>
        <end position="242"/>
    </location>
</feature>
<name>A0ABD3IMH4_EUCGL</name>
<keyword evidence="4" id="KW-1185">Reference proteome</keyword>
<dbReference type="Gene3D" id="3.40.50.620">
    <property type="entry name" value="HUPs"/>
    <property type="match status" value="1"/>
</dbReference>
<evidence type="ECO:0000259" key="2">
    <source>
        <dbReference type="Pfam" id="PF00582"/>
    </source>
</evidence>
<feature type="compositionally biased region" description="Low complexity" evidence="1">
    <location>
        <begin position="46"/>
        <end position="59"/>
    </location>
</feature>
<feature type="compositionally biased region" description="Low complexity" evidence="1">
    <location>
        <begin position="27"/>
        <end position="38"/>
    </location>
</feature>
<evidence type="ECO:0000256" key="1">
    <source>
        <dbReference type="SAM" id="MobiDB-lite"/>
    </source>
</evidence>
<dbReference type="InterPro" id="IPR006015">
    <property type="entry name" value="Universal_stress_UspA"/>
</dbReference>
<dbReference type="Proteomes" id="UP001634007">
    <property type="component" value="Unassembled WGS sequence"/>
</dbReference>
<dbReference type="CDD" id="cd23659">
    <property type="entry name" value="USP_At3g01520-like"/>
    <property type="match status" value="1"/>
</dbReference>
<comment type="caution">
    <text evidence="3">The sequence shown here is derived from an EMBL/GenBank/DDBJ whole genome shotgun (WGS) entry which is preliminary data.</text>
</comment>
<feature type="region of interest" description="Disordered" evidence="1">
    <location>
        <begin position="1"/>
        <end position="59"/>
    </location>
</feature>
<gene>
    <name evidence="3" type="ORF">ACJRO7_007631</name>
</gene>
<dbReference type="InterPro" id="IPR006016">
    <property type="entry name" value="UspA"/>
</dbReference>
<organism evidence="3 4">
    <name type="scientific">Eucalyptus globulus</name>
    <name type="common">Tasmanian blue gum</name>
    <dbReference type="NCBI Taxonomy" id="34317"/>
    <lineage>
        <taxon>Eukaryota</taxon>
        <taxon>Viridiplantae</taxon>
        <taxon>Streptophyta</taxon>
        <taxon>Embryophyta</taxon>
        <taxon>Tracheophyta</taxon>
        <taxon>Spermatophyta</taxon>
        <taxon>Magnoliopsida</taxon>
        <taxon>eudicotyledons</taxon>
        <taxon>Gunneridae</taxon>
        <taxon>Pentapetalae</taxon>
        <taxon>rosids</taxon>
        <taxon>malvids</taxon>
        <taxon>Myrtales</taxon>
        <taxon>Myrtaceae</taxon>
        <taxon>Myrtoideae</taxon>
        <taxon>Eucalypteae</taxon>
        <taxon>Eucalyptus</taxon>
    </lineage>
</organism>
<dbReference type="InterPro" id="IPR014729">
    <property type="entry name" value="Rossmann-like_a/b/a_fold"/>
</dbReference>
<dbReference type="EMBL" id="JBJKBG010000011">
    <property type="protein sequence ID" value="KAL3715903.1"/>
    <property type="molecule type" value="Genomic_DNA"/>
</dbReference>
<proteinExistence type="predicted"/>
<dbReference type="PRINTS" id="PR01438">
    <property type="entry name" value="UNVRSLSTRESS"/>
</dbReference>
<protein>
    <recommendedName>
        <fullName evidence="2">UspA domain-containing protein</fullName>
    </recommendedName>
</protein>
<evidence type="ECO:0000313" key="4">
    <source>
        <dbReference type="Proteomes" id="UP001634007"/>
    </source>
</evidence>
<dbReference type="SUPFAM" id="SSF52402">
    <property type="entry name" value="Adenine nucleotide alpha hydrolases-like"/>
    <property type="match status" value="1"/>
</dbReference>
<sequence length="250" mass="26865">MFSFLLQPSPPRLPVSVTPLNGESLNSQTTSPDPQSSPRQHPAMDATTATGTAPLAAGGPVEESTVVGMVMQEPVAAETKLKMKVMVAVDESEGSFYALRWTLDHLLRRSTPALALDGDEVEMITLAHVQQPFQHYAFPAGPGGAAFYAASSVMESVRKAQEENSALILSRALHMCKESMVKAETLILIGDPKDMICQATEQMHTDLLVVGSRGLGKIKRAFLGSVSDYCAHHAKCPILIVKPPKEASKQ</sequence>
<dbReference type="Pfam" id="PF00582">
    <property type="entry name" value="Usp"/>
    <property type="match status" value="1"/>
</dbReference>
<evidence type="ECO:0000313" key="3">
    <source>
        <dbReference type="EMBL" id="KAL3715903.1"/>
    </source>
</evidence>
<dbReference type="PANTHER" id="PTHR31964:SF124">
    <property type="entry name" value="ADENINE NUCLEOTIDE ALPHA HYDROLASES-LIKE SUPERFAMILY PROTEIN"/>
    <property type="match status" value="1"/>
</dbReference>
<dbReference type="AlphaFoldDB" id="A0ABD3IMH4"/>
<dbReference type="PANTHER" id="PTHR31964">
    <property type="entry name" value="ADENINE NUCLEOTIDE ALPHA HYDROLASES-LIKE SUPERFAMILY PROTEIN"/>
    <property type="match status" value="1"/>
</dbReference>